<keyword evidence="2" id="KW-0732">Signal</keyword>
<feature type="chain" id="PRO_5007284829" evidence="2">
    <location>
        <begin position="19"/>
        <end position="80"/>
    </location>
</feature>
<feature type="signal peptide" evidence="2">
    <location>
        <begin position="1"/>
        <end position="18"/>
    </location>
</feature>
<keyword evidence="1" id="KW-0812">Transmembrane</keyword>
<dbReference type="EMBL" id="GEDV01011615">
    <property type="protein sequence ID" value="JAP76942.1"/>
    <property type="molecule type" value="Transcribed_RNA"/>
</dbReference>
<evidence type="ECO:0000256" key="2">
    <source>
        <dbReference type="SAM" id="SignalP"/>
    </source>
</evidence>
<evidence type="ECO:0000313" key="3">
    <source>
        <dbReference type="EMBL" id="JAP76942.1"/>
    </source>
</evidence>
<evidence type="ECO:0000256" key="1">
    <source>
        <dbReference type="SAM" id="Phobius"/>
    </source>
</evidence>
<proteinExistence type="predicted"/>
<organism evidence="3">
    <name type="scientific">Rhipicephalus appendiculatus</name>
    <name type="common">Brown ear tick</name>
    <dbReference type="NCBI Taxonomy" id="34631"/>
    <lineage>
        <taxon>Eukaryota</taxon>
        <taxon>Metazoa</taxon>
        <taxon>Ecdysozoa</taxon>
        <taxon>Arthropoda</taxon>
        <taxon>Chelicerata</taxon>
        <taxon>Arachnida</taxon>
        <taxon>Acari</taxon>
        <taxon>Parasitiformes</taxon>
        <taxon>Ixodida</taxon>
        <taxon>Ixodoidea</taxon>
        <taxon>Ixodidae</taxon>
        <taxon>Rhipicephalinae</taxon>
        <taxon>Rhipicephalus</taxon>
        <taxon>Rhipicephalus</taxon>
    </lineage>
</organism>
<keyword evidence="1" id="KW-0472">Membrane</keyword>
<feature type="transmembrane region" description="Helical" evidence="1">
    <location>
        <begin position="34"/>
        <end position="53"/>
    </location>
</feature>
<keyword evidence="1" id="KW-1133">Transmembrane helix</keyword>
<protein>
    <submittedName>
        <fullName evidence="3">Uncharacterized protein</fullName>
    </submittedName>
</protein>
<sequence>MFIVHISFLLFCSGYVCSQENEFIETIVKIFYRLCFYMVCEEFALCLVVIVVLQKRADIAAFIYILLNFSVISFKACLFL</sequence>
<name>A0A131YEM6_RHIAP</name>
<reference evidence="3" key="1">
    <citation type="journal article" date="2016" name="Ticks Tick Borne Dis.">
        <title>De novo assembly and annotation of the salivary gland transcriptome of Rhipicephalus appendiculatus male and female ticks during blood feeding.</title>
        <authorList>
            <person name="de Castro M.H."/>
            <person name="de Klerk D."/>
            <person name="Pienaar R."/>
            <person name="Latif A.A."/>
            <person name="Rees D.J."/>
            <person name="Mans B.J."/>
        </authorList>
    </citation>
    <scope>NUCLEOTIDE SEQUENCE</scope>
    <source>
        <tissue evidence="3">Salivary glands</tissue>
    </source>
</reference>
<accession>A0A131YEM6</accession>
<feature type="transmembrane region" description="Helical" evidence="1">
    <location>
        <begin position="60"/>
        <end position="79"/>
    </location>
</feature>
<dbReference type="AlphaFoldDB" id="A0A131YEM6"/>